<evidence type="ECO:0000313" key="1">
    <source>
        <dbReference type="EMBL" id="MTD14876.1"/>
    </source>
</evidence>
<gene>
    <name evidence="1" type="ORF">GIS00_13095</name>
</gene>
<protein>
    <submittedName>
        <fullName evidence="1">Uncharacterized protein</fullName>
    </submittedName>
</protein>
<dbReference type="EMBL" id="WLYK01000005">
    <property type="protein sequence ID" value="MTD14876.1"/>
    <property type="molecule type" value="Genomic_DNA"/>
</dbReference>
<evidence type="ECO:0000313" key="2">
    <source>
        <dbReference type="Proteomes" id="UP000460221"/>
    </source>
</evidence>
<proteinExistence type="predicted"/>
<sequence length="286" mass="30849">MSSSADVPASPYPAAGNPVPMRVQSAWIQRRTDAPASTAARLCLPRMTFDMATAEDSFQPCWAYVKVVGVDFGALSSPSTQDDWISGSAALEGTFDGTTFVVTGQSSAPAPQRPDVSVIAPDEVPTCAPPAGGWPKVTSKMLDQFGAVQTLVRKDKRFGGVRVSHPDIEGNWDPVAIGMQYQVLEIGYVGADEDGVRQAVEKVYDGPYCLQRAEQSMAEMRAQRKQLESGGYDMSAMTLQSVGEGVDGGTPVLSFTVDYRTEAFDRMLEDLGDPPVRIEAYLEYVD</sequence>
<name>A0A7K1FL95_9ACTN</name>
<dbReference type="RefSeq" id="WP_154768876.1">
    <property type="nucleotide sequence ID" value="NZ_WLYK01000005.1"/>
</dbReference>
<accession>A0A7K1FL95</accession>
<dbReference type="AlphaFoldDB" id="A0A7K1FL95"/>
<dbReference type="Proteomes" id="UP000460221">
    <property type="component" value="Unassembled WGS sequence"/>
</dbReference>
<organism evidence="1 2">
    <name type="scientific">Nakamurella alba</name>
    <dbReference type="NCBI Taxonomy" id="2665158"/>
    <lineage>
        <taxon>Bacteria</taxon>
        <taxon>Bacillati</taxon>
        <taxon>Actinomycetota</taxon>
        <taxon>Actinomycetes</taxon>
        <taxon>Nakamurellales</taxon>
        <taxon>Nakamurellaceae</taxon>
        <taxon>Nakamurella</taxon>
    </lineage>
</organism>
<keyword evidence="2" id="KW-1185">Reference proteome</keyword>
<comment type="caution">
    <text evidence="1">The sequence shown here is derived from an EMBL/GenBank/DDBJ whole genome shotgun (WGS) entry which is preliminary data.</text>
</comment>
<reference evidence="1 2" key="1">
    <citation type="submission" date="2019-11" db="EMBL/GenBank/DDBJ databases">
        <authorList>
            <person name="Jiang L.-Q."/>
        </authorList>
    </citation>
    <scope>NUCLEOTIDE SEQUENCE [LARGE SCALE GENOMIC DNA]</scope>
    <source>
        <strain evidence="1 2">YIM 132087</strain>
    </source>
</reference>